<proteinExistence type="inferred from homology"/>
<dbReference type="OrthoDB" id="9805682at2"/>
<dbReference type="Pfam" id="PF00482">
    <property type="entry name" value="T2SSF"/>
    <property type="match status" value="2"/>
</dbReference>
<reference evidence="9 10" key="1">
    <citation type="submission" date="2020-08" db="EMBL/GenBank/DDBJ databases">
        <title>Genomic Encyclopedia of Type Strains, Phase IV (KMG-IV): sequencing the most valuable type-strain genomes for metagenomic binning, comparative biology and taxonomic classification.</title>
        <authorList>
            <person name="Goeker M."/>
        </authorList>
    </citation>
    <scope>NUCLEOTIDE SEQUENCE [LARGE SCALE GENOMIC DNA]</scope>
    <source>
        <strain evidence="9 10">DSM 23958</strain>
    </source>
</reference>
<dbReference type="Gene3D" id="1.20.81.30">
    <property type="entry name" value="Type II secretion system (T2SS), domain F"/>
    <property type="match status" value="2"/>
</dbReference>
<dbReference type="Proteomes" id="UP000554837">
    <property type="component" value="Unassembled WGS sequence"/>
</dbReference>
<dbReference type="AlphaFoldDB" id="A0A840S6S0"/>
<dbReference type="PANTHER" id="PTHR30012">
    <property type="entry name" value="GENERAL SECRETION PATHWAY PROTEIN"/>
    <property type="match status" value="1"/>
</dbReference>
<feature type="domain" description="Type II secretion system protein GspF" evidence="8">
    <location>
        <begin position="266"/>
        <end position="387"/>
    </location>
</feature>
<evidence type="ECO:0000256" key="6">
    <source>
        <dbReference type="ARBA" id="ARBA00023136"/>
    </source>
</evidence>
<evidence type="ECO:0000256" key="1">
    <source>
        <dbReference type="ARBA" id="ARBA00004651"/>
    </source>
</evidence>
<dbReference type="GO" id="GO:0005886">
    <property type="term" value="C:plasma membrane"/>
    <property type="evidence" value="ECO:0007669"/>
    <property type="project" value="UniProtKB-SubCell"/>
</dbReference>
<feature type="domain" description="Type II secretion system protein GspF" evidence="8">
    <location>
        <begin position="67"/>
        <end position="186"/>
    </location>
</feature>
<evidence type="ECO:0000256" key="5">
    <source>
        <dbReference type="ARBA" id="ARBA00022989"/>
    </source>
</evidence>
<dbReference type="RefSeq" id="WP_138855847.1">
    <property type="nucleotide sequence ID" value="NZ_CP040709.1"/>
</dbReference>
<keyword evidence="10" id="KW-1185">Reference proteome</keyword>
<comment type="subcellular location">
    <subcellularLocation>
        <location evidence="1">Cell membrane</location>
        <topology evidence="1">Multi-pass membrane protein</topology>
    </subcellularLocation>
</comment>
<keyword evidence="3" id="KW-1003">Cell membrane</keyword>
<evidence type="ECO:0000256" key="4">
    <source>
        <dbReference type="ARBA" id="ARBA00022692"/>
    </source>
</evidence>
<evidence type="ECO:0000259" key="8">
    <source>
        <dbReference type="Pfam" id="PF00482"/>
    </source>
</evidence>
<keyword evidence="4 7" id="KW-0812">Transmembrane</keyword>
<comment type="caution">
    <text evidence="9">The sequence shown here is derived from an EMBL/GenBank/DDBJ whole genome shotgun (WGS) entry which is preliminary data.</text>
</comment>
<accession>A0A840S6S0</accession>
<sequence length="396" mass="42745">MKQYSYVALDAQGVRRTGTVLAEHDDAAKQSLHRQQLVLVKLQVRDSTAPHGQSPKVGKAVDAAQLVDELATLLEASVPLAEAVGTLAQAHPSGHPLHKVRSQIRAGSSFSQALLDSGLDLPNYVEQLVRSGETTGKLGAALRTAASHLEQDRQFRQEARNALIYPMVLVASGIVATLVMFIFVVPRFAPILTNPKAELPWLSRMVLNAGLWLTQNQIVVGGIVAGVILGGVALFKRRDVRAAAWEFASRLPVLGPWTLHSELARWASLLAVLLQNKVPLLTALAQANQTFRRQSLHTRGQMVLSDVRAGKALSSALAEHAMLDVSGLNMIRVGERSGTLPHTVASLARLHANQSQQRLKRFLVLLEPITILAISVVLGGIMISVMLAITSLTNVL</sequence>
<dbReference type="EMBL" id="JACHHO010000002">
    <property type="protein sequence ID" value="MBB5204484.1"/>
    <property type="molecule type" value="Genomic_DNA"/>
</dbReference>
<dbReference type="InterPro" id="IPR003004">
    <property type="entry name" value="GspF/PilC"/>
</dbReference>
<evidence type="ECO:0000256" key="2">
    <source>
        <dbReference type="ARBA" id="ARBA00005745"/>
    </source>
</evidence>
<dbReference type="GO" id="GO:0015628">
    <property type="term" value="P:protein secretion by the type II secretion system"/>
    <property type="evidence" value="ECO:0007669"/>
    <property type="project" value="TreeGrafter"/>
</dbReference>
<feature type="transmembrane region" description="Helical" evidence="7">
    <location>
        <begin position="362"/>
        <end position="389"/>
    </location>
</feature>
<feature type="transmembrane region" description="Helical" evidence="7">
    <location>
        <begin position="163"/>
        <end position="189"/>
    </location>
</feature>
<feature type="transmembrane region" description="Helical" evidence="7">
    <location>
        <begin position="209"/>
        <end position="235"/>
    </location>
</feature>
<dbReference type="InterPro" id="IPR018076">
    <property type="entry name" value="T2SS_GspF_dom"/>
</dbReference>
<evidence type="ECO:0000313" key="9">
    <source>
        <dbReference type="EMBL" id="MBB5204484.1"/>
    </source>
</evidence>
<name>A0A840S6S0_9BURK</name>
<keyword evidence="5 7" id="KW-1133">Transmembrane helix</keyword>
<dbReference type="PANTHER" id="PTHR30012:SF0">
    <property type="entry name" value="TYPE II SECRETION SYSTEM PROTEIN F-RELATED"/>
    <property type="match status" value="1"/>
</dbReference>
<evidence type="ECO:0000313" key="10">
    <source>
        <dbReference type="Proteomes" id="UP000554837"/>
    </source>
</evidence>
<dbReference type="PRINTS" id="PR00812">
    <property type="entry name" value="BCTERIALGSPF"/>
</dbReference>
<organism evidence="9 10">
    <name type="scientific">Inhella inkyongensis</name>
    <dbReference type="NCBI Taxonomy" id="392593"/>
    <lineage>
        <taxon>Bacteria</taxon>
        <taxon>Pseudomonadati</taxon>
        <taxon>Pseudomonadota</taxon>
        <taxon>Betaproteobacteria</taxon>
        <taxon>Burkholderiales</taxon>
        <taxon>Sphaerotilaceae</taxon>
        <taxon>Inhella</taxon>
    </lineage>
</organism>
<gene>
    <name evidence="9" type="ORF">HNQ51_001798</name>
</gene>
<comment type="similarity">
    <text evidence="2">Belongs to the GSP F family.</text>
</comment>
<keyword evidence="6 7" id="KW-0472">Membrane</keyword>
<protein>
    <submittedName>
        <fullName evidence="9">Type II secretory pathway component PulF</fullName>
    </submittedName>
</protein>
<evidence type="ECO:0000256" key="3">
    <source>
        <dbReference type="ARBA" id="ARBA00022475"/>
    </source>
</evidence>
<dbReference type="InterPro" id="IPR042094">
    <property type="entry name" value="T2SS_GspF_sf"/>
</dbReference>
<evidence type="ECO:0000256" key="7">
    <source>
        <dbReference type="SAM" id="Phobius"/>
    </source>
</evidence>